<feature type="chain" id="PRO_5018163521" evidence="1">
    <location>
        <begin position="17"/>
        <end position="1847"/>
    </location>
</feature>
<dbReference type="Proteomes" id="UP000276133">
    <property type="component" value="Unassembled WGS sequence"/>
</dbReference>
<sequence>MLKIIEILSLLTSCVAFSTDLVCFNTTRPFNLTIQCSLRALTNSAEGTIDFGDGSSSTFKTNIDQPTSKKNTSIDSSFNYLLLNSEFLNDAEINGFRIKTDEPGLIELRLVEISNCGQTMSCSNFFSKIDIMPNFTTIYSWTINLTLEESDYRINQLNVSKGQLLILDQKADGQVMVESSSFVSDLKININALEKNLKSIDSKFSIRPLIENFVETLHSFEKSYQTPGAYKLLISFNINSLIIEKNLEIHSEQNFDFICSSFVQKKVNCSASLVSNFEMSKTTIQDHDYFPKPQVVDFLGIEFPPEPSEIFFHGSQFLLTSSEFRFDLKIRGFEIFATKRGYVWIKLVQVNICGLEESCLSYLSQTNGAAEIKEFKSWQINLDLGINRIILDFPCSASKGMVLLLDQYDGKVGMDNSANVLPDFQLIQTTTAPNLKFKILDRVKNMRFCVNILILENLFRYFIFTSHTFSTYGQKVLNGINNNSSISRNVSLNKIKNIDFVCSNKTNDLTTKCWIEVITSQTNENLTISLENQLADKIVTLDKGRIAHSFGIDVPYSLGSTNAVTKEQVVLLNSEFRFDSNLDSIELYATTAGKITLDGIPVTCGPVREEVGACLAVANQLALNCTMTSSGVPCWTVEAIRRQPLIAVDKAYVVVAVLNLMELADLTSGFLVLEPVECGIEASCAYHYSLSRKLVNVSSLPIGTFNIKIGYNILWLDKLIPLKSGSLLMLTQQQAKLALYEDDNLMYSDYFIIGDMIHPLNIALKTAVYLKANIDQLFLKNKFFYFKKFQNTGIYNSQLTLVDSTLKVNSLFMVTDDKFFDIFCYNNNTSLDRTLNCSVYQITQSRENMIEIDLGNGVIKNFNTISNDDIFKIPVSNYASGLNEHQAYLSINTETKFDTLLYGFELYARSSGNFRIKAFNFTECPGEFCSKYFKDSMEIPNYIVVNEWTFYALKGYNKFVLMKAEKVLPGLIFGVESTSFLEIDGQCDAFYSDFFIYSSQIFKIDQNKNCKAFFRVLTEQTYYLSETFFQHQFQHLGKHEFTVTNLNSTIMPKKFAFNVTSKQSIDIICEDEIFSLNKSLSCSIILTTTDKTDIFDVNQTKTYTVNPEARFFYFGANKMNLGLSKTYPFNGSFILPSTEFQFSSHLTGFEFLSTKDDTLDILVYEIRSCINESSKNCILKLMPEIEDLSTVYNIGTFGIKKGFNRILLPKAIWIEKKKFIGLHSKNPIAIPIDDLAQSIISDYYLNKNHILKIDLKNNFRFCFRALIDQEFYSTTISYFQNFEFFNTQQTFELNSQISSKNFFFTKKINIQKFFNQIVYCKYLSCSHLVFDSTVNCSLLFYSRSSDIDLSIDFGDGTFKKFDYLKEYNIKVVNYVGPLIPHSLSNQHPYLTTGKYLLKNTEFQFDSLVNGFELYSLARCTSCVSISIVSFENKCIFEQTCGNNISLVIRYVSDEWLFDVTSGYNILKLKEWVLVNKHSMVMIKLDSTAKVAYDISGLARESDYSISSNLISRLNPILNYQIFLNVFLAKKYSQVDFSFTHQYLRYGFYNITLTSASSKLETEILITKKQFLDAYCTNSGNTLDKTVHCKATAFTLSSNDEFSISYPNGSTSFHNFSQSKTIDYFGSEVPKNELGENLPTSSGTFVLPLTEFKFDSFILGLEFYAANAGEIQIFIDSNENCRMTRSCSELILESFPNYLNWQQIGSAKFTLIKGYNKIGVEKIFPKIKKGSILRITHNNIVAIDQNNPHFLSDYRLSNTLSKLNISSNCRFYANVLVDTQHWIKTLDFSLFLNQSLNNDSSFNFTLAFSNDGYELNKYFQISDYWYLDISCPKNNTLFPLKFCPFTIY</sequence>
<keyword evidence="1" id="KW-0732">Signal</keyword>
<evidence type="ECO:0000313" key="2">
    <source>
        <dbReference type="EMBL" id="RNA23113.1"/>
    </source>
</evidence>
<comment type="caution">
    <text evidence="2">The sequence shown here is derived from an EMBL/GenBank/DDBJ whole genome shotgun (WGS) entry which is preliminary data.</text>
</comment>
<feature type="signal peptide" evidence="1">
    <location>
        <begin position="1"/>
        <end position="16"/>
    </location>
</feature>
<keyword evidence="3" id="KW-1185">Reference proteome</keyword>
<evidence type="ECO:0000313" key="3">
    <source>
        <dbReference type="Proteomes" id="UP000276133"/>
    </source>
</evidence>
<name>A0A3M7RHS1_BRAPC</name>
<evidence type="ECO:0000256" key="1">
    <source>
        <dbReference type="SAM" id="SignalP"/>
    </source>
</evidence>
<accession>A0A3M7RHS1</accession>
<dbReference type="EMBL" id="REGN01003350">
    <property type="protein sequence ID" value="RNA23113.1"/>
    <property type="molecule type" value="Genomic_DNA"/>
</dbReference>
<reference evidence="2 3" key="1">
    <citation type="journal article" date="2018" name="Sci. Rep.">
        <title>Genomic signatures of local adaptation to the degree of environmental predictability in rotifers.</title>
        <authorList>
            <person name="Franch-Gras L."/>
            <person name="Hahn C."/>
            <person name="Garcia-Roger E.M."/>
            <person name="Carmona M.J."/>
            <person name="Serra M."/>
            <person name="Gomez A."/>
        </authorList>
    </citation>
    <scope>NUCLEOTIDE SEQUENCE [LARGE SCALE GENOMIC DNA]</scope>
    <source>
        <strain evidence="2">HYR1</strain>
    </source>
</reference>
<proteinExistence type="predicted"/>
<gene>
    <name evidence="2" type="ORF">BpHYR1_038270</name>
</gene>
<organism evidence="2 3">
    <name type="scientific">Brachionus plicatilis</name>
    <name type="common">Marine rotifer</name>
    <name type="synonym">Brachionus muelleri</name>
    <dbReference type="NCBI Taxonomy" id="10195"/>
    <lineage>
        <taxon>Eukaryota</taxon>
        <taxon>Metazoa</taxon>
        <taxon>Spiralia</taxon>
        <taxon>Gnathifera</taxon>
        <taxon>Rotifera</taxon>
        <taxon>Eurotatoria</taxon>
        <taxon>Monogononta</taxon>
        <taxon>Pseudotrocha</taxon>
        <taxon>Ploima</taxon>
        <taxon>Brachionidae</taxon>
        <taxon>Brachionus</taxon>
    </lineage>
</organism>
<protein>
    <submittedName>
        <fullName evidence="2">Uncharacterized protein</fullName>
    </submittedName>
</protein>